<keyword evidence="1" id="KW-0805">Transcription regulation</keyword>
<dbReference type="Gene3D" id="1.10.10.10">
    <property type="entry name" value="Winged helix-like DNA-binding domain superfamily/Winged helix DNA-binding domain"/>
    <property type="match status" value="1"/>
</dbReference>
<dbReference type="InterPro" id="IPR036873">
    <property type="entry name" value="Rhodanese-like_dom_sf"/>
</dbReference>
<dbReference type="SMART" id="SM00450">
    <property type="entry name" value="RHOD"/>
    <property type="match status" value="1"/>
</dbReference>
<dbReference type="CDD" id="cd00090">
    <property type="entry name" value="HTH_ARSR"/>
    <property type="match status" value="1"/>
</dbReference>
<dbReference type="PROSITE" id="PS50206">
    <property type="entry name" value="RHODANESE_3"/>
    <property type="match status" value="1"/>
</dbReference>
<feature type="domain" description="Rhodanese" evidence="4">
    <location>
        <begin position="131"/>
        <end position="220"/>
    </location>
</feature>
<dbReference type="Pfam" id="PF01022">
    <property type="entry name" value="HTH_5"/>
    <property type="match status" value="1"/>
</dbReference>
<dbReference type="RefSeq" id="WP_184160393.1">
    <property type="nucleotide sequence ID" value="NZ_JACHLD010000002.1"/>
</dbReference>
<dbReference type="InterPro" id="IPR036388">
    <property type="entry name" value="WH-like_DNA-bd_sf"/>
</dbReference>
<dbReference type="InterPro" id="IPR036390">
    <property type="entry name" value="WH_DNA-bd_sf"/>
</dbReference>
<evidence type="ECO:0000259" key="4">
    <source>
        <dbReference type="PROSITE" id="PS50206"/>
    </source>
</evidence>
<keyword evidence="6" id="KW-0808">Transferase</keyword>
<evidence type="ECO:0000259" key="5">
    <source>
        <dbReference type="PROSITE" id="PS50987"/>
    </source>
</evidence>
<reference evidence="6 7" key="1">
    <citation type="submission" date="2020-08" db="EMBL/GenBank/DDBJ databases">
        <title>Functional genomics of gut bacteria from endangered species of beetles.</title>
        <authorList>
            <person name="Carlos-Shanley C."/>
        </authorList>
    </citation>
    <scope>NUCLEOTIDE SEQUENCE [LARGE SCALE GENOMIC DNA]</scope>
    <source>
        <strain evidence="6 7">S00142</strain>
    </source>
</reference>
<evidence type="ECO:0000256" key="2">
    <source>
        <dbReference type="ARBA" id="ARBA00023125"/>
    </source>
</evidence>
<dbReference type="AlphaFoldDB" id="A0A7W7IW60"/>
<evidence type="ECO:0000256" key="1">
    <source>
        <dbReference type="ARBA" id="ARBA00023015"/>
    </source>
</evidence>
<evidence type="ECO:0000256" key="3">
    <source>
        <dbReference type="ARBA" id="ARBA00023163"/>
    </source>
</evidence>
<dbReference type="GO" id="GO:0016740">
    <property type="term" value="F:transferase activity"/>
    <property type="evidence" value="ECO:0007669"/>
    <property type="project" value="UniProtKB-KW"/>
</dbReference>
<feature type="domain" description="HTH arsR-type" evidence="5">
    <location>
        <begin position="6"/>
        <end position="100"/>
    </location>
</feature>
<dbReference type="Pfam" id="PF00581">
    <property type="entry name" value="Rhodanese"/>
    <property type="match status" value="1"/>
</dbReference>
<dbReference type="GO" id="GO:0003700">
    <property type="term" value="F:DNA-binding transcription factor activity"/>
    <property type="evidence" value="ECO:0007669"/>
    <property type="project" value="InterPro"/>
</dbReference>
<dbReference type="PANTHER" id="PTHR43132">
    <property type="entry name" value="ARSENICAL RESISTANCE OPERON REPRESSOR ARSR-RELATED"/>
    <property type="match status" value="1"/>
</dbReference>
<dbReference type="PANTHER" id="PTHR43132:SF8">
    <property type="entry name" value="HTH-TYPE TRANSCRIPTIONAL REGULATOR KMTR"/>
    <property type="match status" value="1"/>
</dbReference>
<comment type="caution">
    <text evidence="6">The sequence shown here is derived from an EMBL/GenBank/DDBJ whole genome shotgun (WGS) entry which is preliminary data.</text>
</comment>
<name>A0A7W7IW60_9FLAO</name>
<dbReference type="InterPro" id="IPR001845">
    <property type="entry name" value="HTH_ArsR_DNA-bd_dom"/>
</dbReference>
<organism evidence="6 7">
    <name type="scientific">Flavobacterium nitrogenifigens</name>
    <dbReference type="NCBI Taxonomy" id="1617283"/>
    <lineage>
        <taxon>Bacteria</taxon>
        <taxon>Pseudomonadati</taxon>
        <taxon>Bacteroidota</taxon>
        <taxon>Flavobacteriia</taxon>
        <taxon>Flavobacteriales</taxon>
        <taxon>Flavobacteriaceae</taxon>
        <taxon>Flavobacterium</taxon>
    </lineage>
</organism>
<gene>
    <name evidence="6" type="ORF">HNP37_001757</name>
</gene>
<dbReference type="Gene3D" id="3.40.250.10">
    <property type="entry name" value="Rhodanese-like domain"/>
    <property type="match status" value="1"/>
</dbReference>
<dbReference type="NCBIfam" id="NF033788">
    <property type="entry name" value="HTH_metalloreg"/>
    <property type="match status" value="1"/>
</dbReference>
<accession>A0A7W7IW60</accession>
<keyword evidence="3" id="KW-0804">Transcription</keyword>
<dbReference type="Proteomes" id="UP000561681">
    <property type="component" value="Unassembled WGS sequence"/>
</dbReference>
<dbReference type="SMART" id="SM00418">
    <property type="entry name" value="HTH_ARSR"/>
    <property type="match status" value="1"/>
</dbReference>
<keyword evidence="2" id="KW-0238">DNA-binding</keyword>
<evidence type="ECO:0000313" key="7">
    <source>
        <dbReference type="Proteomes" id="UP000561681"/>
    </source>
</evidence>
<dbReference type="PRINTS" id="PR00778">
    <property type="entry name" value="HTHARSR"/>
</dbReference>
<dbReference type="SUPFAM" id="SSF52821">
    <property type="entry name" value="Rhodanese/Cell cycle control phosphatase"/>
    <property type="match status" value="1"/>
</dbReference>
<dbReference type="PROSITE" id="PS50987">
    <property type="entry name" value="HTH_ARSR_2"/>
    <property type="match status" value="1"/>
</dbReference>
<dbReference type="GO" id="GO:0003677">
    <property type="term" value="F:DNA binding"/>
    <property type="evidence" value="ECO:0007669"/>
    <property type="project" value="UniProtKB-KW"/>
</dbReference>
<protein>
    <submittedName>
        <fullName evidence="6">Rhodanese-related sulfurtransferase</fullName>
    </submittedName>
</protein>
<dbReference type="InterPro" id="IPR001763">
    <property type="entry name" value="Rhodanese-like_dom"/>
</dbReference>
<dbReference type="SUPFAM" id="SSF46785">
    <property type="entry name" value="Winged helix' DNA-binding domain"/>
    <property type="match status" value="1"/>
</dbReference>
<dbReference type="InterPro" id="IPR051011">
    <property type="entry name" value="Metal_resp_trans_reg"/>
</dbReference>
<dbReference type="InterPro" id="IPR011991">
    <property type="entry name" value="ArsR-like_HTH"/>
</dbReference>
<dbReference type="EMBL" id="JACHLD010000002">
    <property type="protein sequence ID" value="MBB4801696.1"/>
    <property type="molecule type" value="Genomic_DNA"/>
</dbReference>
<sequence>MNKREFKDKVYIELSKAVKALANPHRLEIIDLLAQGQFTVEQIANNTGLSVANASQHLQNLKNAKLVQINRKGNFINYSLASEQIYNALICVRELGMTFNAEVKKVISDFRNGQQEDMRAIDAETLVTMLENDEVILLDVRPEEEYSRGHIHRALSTPIDKLGNSLKKIPKRKMLVAYCRGPFCVYADEAVAILTQKGYNAVRLEEGYPEWALKGYPVEHI</sequence>
<dbReference type="CDD" id="cd00158">
    <property type="entry name" value="RHOD"/>
    <property type="match status" value="1"/>
</dbReference>
<keyword evidence="7" id="KW-1185">Reference proteome</keyword>
<evidence type="ECO:0000313" key="6">
    <source>
        <dbReference type="EMBL" id="MBB4801696.1"/>
    </source>
</evidence>
<proteinExistence type="predicted"/>